<dbReference type="GO" id="GO:0016787">
    <property type="term" value="F:hydrolase activity"/>
    <property type="evidence" value="ECO:0007669"/>
    <property type="project" value="UniProtKB-KW"/>
</dbReference>
<reference evidence="2 3" key="1">
    <citation type="submission" date="2023-11" db="EMBL/GenBank/DDBJ databases">
        <authorList>
            <person name="Xu M."/>
            <person name="Jiang T."/>
        </authorList>
    </citation>
    <scope>NUCLEOTIDE SEQUENCE [LARGE SCALE GENOMIC DNA]</scope>
    <source>
        <strain evidence="2 3">SD</strain>
    </source>
</reference>
<name>A0ABU4VLA7_9ACTN</name>
<dbReference type="PANTHER" id="PTHR37017:SF11">
    <property type="entry name" value="ESTERASE_LIPASE_THIOESTERASE DOMAIN-CONTAINING PROTEIN"/>
    <property type="match status" value="1"/>
</dbReference>
<sequence length="236" mass="25168">MELAPRRHLFVLVHGGGGSRWDWHRVAPRLEAAGHAVLAVDLPTDDADAGLWDLADAVVDAMPADAPAPVVVGHSLGGFTAPLVAARRPVAQLVLLAAMIPRAGESVADWWTDTGHGELEGTDDDAAFYHDVPAALIAEARVHERDVQARAMAEPWPLPRWPDVPTRVLLAADDRFFPPAFQRRVVAERLALEPELVAGGHYAPISRPDAVATALLEGLPDGPGRTIGGRRPPPTG</sequence>
<dbReference type="PANTHER" id="PTHR37017">
    <property type="entry name" value="AB HYDROLASE-1 DOMAIN-CONTAINING PROTEIN-RELATED"/>
    <property type="match status" value="1"/>
</dbReference>
<organism evidence="2 3">
    <name type="scientific">Patulibacter brassicae</name>
    <dbReference type="NCBI Taxonomy" id="1705717"/>
    <lineage>
        <taxon>Bacteria</taxon>
        <taxon>Bacillati</taxon>
        <taxon>Actinomycetota</taxon>
        <taxon>Thermoleophilia</taxon>
        <taxon>Solirubrobacterales</taxon>
        <taxon>Patulibacteraceae</taxon>
        <taxon>Patulibacter</taxon>
    </lineage>
</organism>
<dbReference type="Gene3D" id="3.40.50.1820">
    <property type="entry name" value="alpha/beta hydrolase"/>
    <property type="match status" value="1"/>
</dbReference>
<comment type="caution">
    <text evidence="2">The sequence shown here is derived from an EMBL/GenBank/DDBJ whole genome shotgun (WGS) entry which is preliminary data.</text>
</comment>
<proteinExistence type="predicted"/>
<dbReference type="Pfam" id="PF12697">
    <property type="entry name" value="Abhydrolase_6"/>
    <property type="match status" value="1"/>
</dbReference>
<feature type="domain" description="AB hydrolase-1" evidence="1">
    <location>
        <begin position="10"/>
        <end position="213"/>
    </location>
</feature>
<dbReference type="SUPFAM" id="SSF53474">
    <property type="entry name" value="alpha/beta-Hydrolases"/>
    <property type="match status" value="1"/>
</dbReference>
<dbReference type="Proteomes" id="UP001277761">
    <property type="component" value="Unassembled WGS sequence"/>
</dbReference>
<evidence type="ECO:0000259" key="1">
    <source>
        <dbReference type="Pfam" id="PF12697"/>
    </source>
</evidence>
<gene>
    <name evidence="2" type="ORF">SK069_13450</name>
</gene>
<evidence type="ECO:0000313" key="3">
    <source>
        <dbReference type="Proteomes" id="UP001277761"/>
    </source>
</evidence>
<dbReference type="EMBL" id="JAXAVX010000007">
    <property type="protein sequence ID" value="MDX8152605.1"/>
    <property type="molecule type" value="Genomic_DNA"/>
</dbReference>
<protein>
    <submittedName>
        <fullName evidence="2">Alpha/beta hydrolase family protein</fullName>
    </submittedName>
</protein>
<dbReference type="InterPro" id="IPR029058">
    <property type="entry name" value="AB_hydrolase_fold"/>
</dbReference>
<keyword evidence="3" id="KW-1185">Reference proteome</keyword>
<accession>A0ABU4VLA7</accession>
<dbReference type="InterPro" id="IPR000073">
    <property type="entry name" value="AB_hydrolase_1"/>
</dbReference>
<evidence type="ECO:0000313" key="2">
    <source>
        <dbReference type="EMBL" id="MDX8152605.1"/>
    </source>
</evidence>
<dbReference type="InterPro" id="IPR052897">
    <property type="entry name" value="Sec-Metab_Biosynth_Hydrolase"/>
</dbReference>
<keyword evidence="2" id="KW-0378">Hydrolase</keyword>
<dbReference type="RefSeq" id="WP_319954761.1">
    <property type="nucleotide sequence ID" value="NZ_JAXAVX010000007.1"/>
</dbReference>